<name>G5GFK5_9FIRM</name>
<feature type="transmembrane region" description="Helical" evidence="1">
    <location>
        <begin position="9"/>
        <end position="33"/>
    </location>
</feature>
<protein>
    <recommendedName>
        <fullName evidence="2">Acyltransferase 3 domain-containing protein</fullName>
    </recommendedName>
</protein>
<dbReference type="OrthoDB" id="290051at2"/>
<dbReference type="AlphaFoldDB" id="G5GFK5"/>
<dbReference type="STRING" id="679200.HMPREF9333_00344"/>
<reference evidence="3 4" key="1">
    <citation type="submission" date="2011-08" db="EMBL/GenBank/DDBJ databases">
        <title>The Genome Sequence of Johnsonella ignava ATCC 51276.</title>
        <authorList>
            <consortium name="The Broad Institute Genome Sequencing Platform"/>
            <person name="Earl A."/>
            <person name="Ward D."/>
            <person name="Feldgarden M."/>
            <person name="Gevers D."/>
            <person name="Izard J."/>
            <person name="Blanton J.M."/>
            <person name="Baranova O.V."/>
            <person name="Dewhirst F.E."/>
            <person name="Young S.K."/>
            <person name="Zeng Q."/>
            <person name="Gargeya S."/>
            <person name="Fitzgerald M."/>
            <person name="Haas B."/>
            <person name="Abouelleil A."/>
            <person name="Alvarado L."/>
            <person name="Arachchi H.M."/>
            <person name="Berlin A."/>
            <person name="Brown A."/>
            <person name="Chapman S.B."/>
            <person name="Chen Z."/>
            <person name="Dunbar C."/>
            <person name="Freedman E."/>
            <person name="Gearin G."/>
            <person name="Gellesch M."/>
            <person name="Goldberg J."/>
            <person name="Griggs A."/>
            <person name="Gujja S."/>
            <person name="Heiman D."/>
            <person name="Howarth C."/>
            <person name="Larson L."/>
            <person name="Lui A."/>
            <person name="MacDonald P.J.P."/>
            <person name="Montmayeur A."/>
            <person name="Murphy C."/>
            <person name="Neiman D."/>
            <person name="Pearson M."/>
            <person name="Priest M."/>
            <person name="Roberts A."/>
            <person name="Saif S."/>
            <person name="Shea T."/>
            <person name="Shenoy N."/>
            <person name="Sisk P."/>
            <person name="Stolte C."/>
            <person name="Sykes S."/>
            <person name="Wortman J."/>
            <person name="Nusbaum C."/>
            <person name="Birren B."/>
        </authorList>
    </citation>
    <scope>NUCLEOTIDE SEQUENCE [LARGE SCALE GENOMIC DNA]</scope>
    <source>
        <strain evidence="3 4">ATCC 51276</strain>
    </source>
</reference>
<evidence type="ECO:0000259" key="2">
    <source>
        <dbReference type="Pfam" id="PF01757"/>
    </source>
</evidence>
<feature type="transmembrane region" description="Helical" evidence="1">
    <location>
        <begin position="344"/>
        <end position="363"/>
    </location>
</feature>
<keyword evidence="4" id="KW-1185">Reference proteome</keyword>
<dbReference type="Proteomes" id="UP000003011">
    <property type="component" value="Unassembled WGS sequence"/>
</dbReference>
<evidence type="ECO:0000313" key="3">
    <source>
        <dbReference type="EMBL" id="EHI56482.1"/>
    </source>
</evidence>
<evidence type="ECO:0000313" key="4">
    <source>
        <dbReference type="Proteomes" id="UP000003011"/>
    </source>
</evidence>
<sequence>MESKKGEKIYFLTGIKGMSAIVVILYHMLSAVYPPIINKTALIRPESLFLTKIAISPLNIFFDGNLAVAFFFLISGFFTAKACFNSKLHNSAEKFFKRYIRLAPYIFISVMLIYISIRIEINKSHEFAQATQSAWLAQFYTVPVKLSTALAEALYGSLIFGVCSMNPTLWTMQYIFWGSFYVIGTTVLVMNRNWKHRILIYTALSFMLFNTYYLGYILSVALYDYYNNRGNIRLSRYLYFAALFVGLFFASYPAEFPTDNTIYSIMSKLPWTYQVPMFWHNIGAALIIFAFFGIEKLQKLMSFKILLFFGDISYEIYILGFWLQNTLFANIFLHNYKKGYYGRGFLIAAIITYIILIICSVILKKVYYNLEKVCVSFYKNITIYYRNRKNEYRR</sequence>
<dbReference type="EMBL" id="ACZL01000007">
    <property type="protein sequence ID" value="EHI56482.1"/>
    <property type="molecule type" value="Genomic_DNA"/>
</dbReference>
<dbReference type="InterPro" id="IPR002656">
    <property type="entry name" value="Acyl_transf_3_dom"/>
</dbReference>
<dbReference type="HOGENOM" id="CLU_005679_13_8_9"/>
<keyword evidence="1" id="KW-1133">Transmembrane helix</keyword>
<evidence type="ECO:0000256" key="1">
    <source>
        <dbReference type="SAM" id="Phobius"/>
    </source>
</evidence>
<feature type="transmembrane region" description="Helical" evidence="1">
    <location>
        <begin position="137"/>
        <end position="162"/>
    </location>
</feature>
<organism evidence="3 4">
    <name type="scientific">Johnsonella ignava ATCC 51276</name>
    <dbReference type="NCBI Taxonomy" id="679200"/>
    <lineage>
        <taxon>Bacteria</taxon>
        <taxon>Bacillati</taxon>
        <taxon>Bacillota</taxon>
        <taxon>Clostridia</taxon>
        <taxon>Lachnospirales</taxon>
        <taxon>Lachnospiraceae</taxon>
        <taxon>Johnsonella</taxon>
    </lineage>
</organism>
<feature type="transmembrane region" description="Helical" evidence="1">
    <location>
        <begin position="53"/>
        <end position="78"/>
    </location>
</feature>
<feature type="transmembrane region" description="Helical" evidence="1">
    <location>
        <begin position="174"/>
        <end position="192"/>
    </location>
</feature>
<keyword evidence="1" id="KW-0472">Membrane</keyword>
<dbReference type="GO" id="GO:0016747">
    <property type="term" value="F:acyltransferase activity, transferring groups other than amino-acyl groups"/>
    <property type="evidence" value="ECO:0007669"/>
    <property type="project" value="InterPro"/>
</dbReference>
<feature type="transmembrane region" description="Helical" evidence="1">
    <location>
        <begin position="306"/>
        <end position="324"/>
    </location>
</feature>
<feature type="transmembrane region" description="Helical" evidence="1">
    <location>
        <begin position="237"/>
        <end position="254"/>
    </location>
</feature>
<keyword evidence="1" id="KW-0812">Transmembrane</keyword>
<proteinExistence type="predicted"/>
<feature type="transmembrane region" description="Helical" evidence="1">
    <location>
        <begin position="99"/>
        <end position="117"/>
    </location>
</feature>
<feature type="transmembrane region" description="Helical" evidence="1">
    <location>
        <begin position="274"/>
        <end position="294"/>
    </location>
</feature>
<feature type="domain" description="Acyltransferase 3" evidence="2">
    <location>
        <begin position="9"/>
        <end position="363"/>
    </location>
</feature>
<dbReference type="eggNOG" id="COG1835">
    <property type="taxonomic scope" value="Bacteria"/>
</dbReference>
<dbReference type="RefSeq" id="WP_005539375.1">
    <property type="nucleotide sequence ID" value="NZ_JH378829.1"/>
</dbReference>
<comment type="caution">
    <text evidence="3">The sequence shown here is derived from an EMBL/GenBank/DDBJ whole genome shotgun (WGS) entry which is preliminary data.</text>
</comment>
<feature type="transmembrane region" description="Helical" evidence="1">
    <location>
        <begin position="198"/>
        <end position="225"/>
    </location>
</feature>
<accession>G5GFK5</accession>
<dbReference type="Pfam" id="PF01757">
    <property type="entry name" value="Acyl_transf_3"/>
    <property type="match status" value="1"/>
</dbReference>
<gene>
    <name evidence="3" type="ORF">HMPREF9333_00344</name>
</gene>